<feature type="transmembrane region" description="Helical" evidence="8">
    <location>
        <begin position="231"/>
        <end position="255"/>
    </location>
</feature>
<dbReference type="PRINTS" id="PR00762">
    <property type="entry name" value="CLCHANNEL"/>
</dbReference>
<sequence length="696" mass="77471">MSLRILSYNRMVDMETSPTRSRPYGPLELIDWDREYAQLAESRKHEAPQTTFLRQLIHSNLHWILLISSSVAIALLTIGIDYISMYLHGLKAGVCKKNVLIPAYECDDLADWSTYFLFFTKSTVLRRTNDFIVYIMIVLILALFGALLASKHNYIAHGGIPEIKSILSGTNIPDFLNINMIMSKVASLVLVVSSGLFLGIDGPLVHISMGVMQFFINLLPLTQNEAVKREYLSSAVAIGIGLAFNAPIGGVLFGLEQIHSAFPIDKLMWNAFICSTVGVTVLQKLHPFMEMDIDEMFTVSLKNNWLSYETLPYMFLGLLCGVLGIFFCKLNIYFATFRQQRLDNDKLKIVEVVSIALAGAIVGHLSNYSMFSLPKMLQQLFNSCTRDSDALLCSKDSGFPWKLLGTLVAGILQSFFFSAYSYGCNVPGGLLLPSLVIGGSVGRLVGVLLEVVQNHLITSALHLQCLNEKKCISVASYAVVGAGSFAAAVFKMNITMVVILFELTGAVTYMIPIMLGVFCARFLNDMIVDQSIYEMWLRISNLPYVAPNIEDRLSNPEYAVKTCASVMRPTEDLHVFEDGTLTLADIEKAPEMKGYPVVRDGELYGYVTNYSLRKELTYLKEQGVVSFDTVVTFAQTQPGYHTLEHLVTKLNLLQVVNGDTKLLTACQIMDQLILGCVFVCYPGSYKLQGIIFREMV</sequence>
<feature type="transmembrane region" description="Helical" evidence="8">
    <location>
        <begin position="472"/>
        <end position="490"/>
    </location>
</feature>
<dbReference type="InterPro" id="IPR001807">
    <property type="entry name" value="ClC"/>
</dbReference>
<dbReference type="GO" id="GO:0005769">
    <property type="term" value="C:early endosome"/>
    <property type="evidence" value="ECO:0007669"/>
    <property type="project" value="TreeGrafter"/>
</dbReference>
<comment type="caution">
    <text evidence="9">The sequence shown here is derived from an EMBL/GenBank/DDBJ whole genome shotgun (WGS) entry which is preliminary data.</text>
</comment>
<dbReference type="SUPFAM" id="SSF81340">
    <property type="entry name" value="Clc chloride channel"/>
    <property type="match status" value="1"/>
</dbReference>
<reference evidence="9 10" key="1">
    <citation type="journal article" date="2013" name="BMC Genomics">
        <title>Genome sequence and analysis of methylotrophic yeast Hansenula polymorpha DL1.</title>
        <authorList>
            <person name="Ravin N.V."/>
            <person name="Eldarov M.A."/>
            <person name="Kadnikov V.V."/>
            <person name="Beletsky A.V."/>
            <person name="Schneider J."/>
            <person name="Mardanova E.S."/>
            <person name="Smekalova E.M."/>
            <person name="Zvereva M.I."/>
            <person name="Dontsova O.A."/>
            <person name="Mardanov A.V."/>
            <person name="Skryabin K.G."/>
        </authorList>
    </citation>
    <scope>NUCLEOTIDE SEQUENCE [LARGE SCALE GENOMIC DNA]</scope>
    <source>
        <strain evidence="10">ATCC 26012 / BCRC 20466 / JCM 22074 / NRRL Y-7560 / DL-1</strain>
    </source>
</reference>
<keyword evidence="2" id="KW-0813">Transport</keyword>
<dbReference type="PANTHER" id="PTHR45711:SF6">
    <property type="entry name" value="CHLORIDE CHANNEL PROTEIN"/>
    <property type="match status" value="1"/>
</dbReference>
<evidence type="ECO:0000256" key="4">
    <source>
        <dbReference type="ARBA" id="ARBA00022989"/>
    </source>
</evidence>
<dbReference type="OMA" id="CLDWTPW"/>
<evidence type="ECO:0000313" key="9">
    <source>
        <dbReference type="EMBL" id="ESX00045.1"/>
    </source>
</evidence>
<dbReference type="InterPro" id="IPR014743">
    <property type="entry name" value="Cl-channel_core"/>
</dbReference>
<dbReference type="GO" id="GO:0005247">
    <property type="term" value="F:voltage-gated chloride channel activity"/>
    <property type="evidence" value="ECO:0007669"/>
    <property type="project" value="TreeGrafter"/>
</dbReference>
<keyword evidence="6 8" id="KW-0472">Membrane</keyword>
<feature type="transmembrane region" description="Helical" evidence="8">
    <location>
        <begin position="403"/>
        <end position="423"/>
    </location>
</feature>
<evidence type="ECO:0000256" key="6">
    <source>
        <dbReference type="ARBA" id="ARBA00023136"/>
    </source>
</evidence>
<feature type="transmembrane region" description="Helical" evidence="8">
    <location>
        <begin position="430"/>
        <end position="452"/>
    </location>
</feature>
<dbReference type="RefSeq" id="XP_013934851.1">
    <property type="nucleotide sequence ID" value="XM_014079376.1"/>
</dbReference>
<dbReference type="Proteomes" id="UP000008673">
    <property type="component" value="Unassembled WGS sequence"/>
</dbReference>
<dbReference type="HOGENOM" id="CLU_003181_2_2_1"/>
<evidence type="ECO:0000256" key="3">
    <source>
        <dbReference type="ARBA" id="ARBA00022692"/>
    </source>
</evidence>
<evidence type="ECO:0000256" key="1">
    <source>
        <dbReference type="ARBA" id="ARBA00004141"/>
    </source>
</evidence>
<evidence type="ECO:0000256" key="2">
    <source>
        <dbReference type="ARBA" id="ARBA00022448"/>
    </source>
</evidence>
<evidence type="ECO:0000256" key="8">
    <source>
        <dbReference type="SAM" id="Phobius"/>
    </source>
</evidence>
<feature type="transmembrane region" description="Helical" evidence="8">
    <location>
        <begin position="349"/>
        <end position="371"/>
    </location>
</feature>
<dbReference type="InterPro" id="IPR046342">
    <property type="entry name" value="CBS_dom_sf"/>
</dbReference>
<dbReference type="KEGG" id="opa:HPODL_00933"/>
<keyword evidence="7" id="KW-0868">Chloride</keyword>
<dbReference type="Gene3D" id="1.10.3080.10">
    <property type="entry name" value="Clc chloride channel"/>
    <property type="match status" value="1"/>
</dbReference>
<dbReference type="GO" id="GO:0005794">
    <property type="term" value="C:Golgi apparatus"/>
    <property type="evidence" value="ECO:0007669"/>
    <property type="project" value="TreeGrafter"/>
</dbReference>
<gene>
    <name evidence="9" type="ORF">HPODL_00933</name>
</gene>
<name>W1QG41_OGAPD</name>
<accession>W1QG41</accession>
<protein>
    <submittedName>
        <fullName evidence="9">Conserved hypothetical membrane protein</fullName>
    </submittedName>
</protein>
<evidence type="ECO:0000313" key="10">
    <source>
        <dbReference type="Proteomes" id="UP000008673"/>
    </source>
</evidence>
<keyword evidence="4 8" id="KW-1133">Transmembrane helix</keyword>
<dbReference type="EMBL" id="AEOI02000006">
    <property type="protein sequence ID" value="ESX00045.1"/>
    <property type="molecule type" value="Genomic_DNA"/>
</dbReference>
<keyword evidence="3 8" id="KW-0812">Transmembrane</keyword>
<organism evidence="9 10">
    <name type="scientific">Ogataea parapolymorpha (strain ATCC 26012 / BCRC 20466 / JCM 22074 / NRRL Y-7560 / DL-1)</name>
    <name type="common">Yeast</name>
    <name type="synonym">Hansenula polymorpha</name>
    <dbReference type="NCBI Taxonomy" id="871575"/>
    <lineage>
        <taxon>Eukaryota</taxon>
        <taxon>Fungi</taxon>
        <taxon>Dikarya</taxon>
        <taxon>Ascomycota</taxon>
        <taxon>Saccharomycotina</taxon>
        <taxon>Pichiomycetes</taxon>
        <taxon>Pichiales</taxon>
        <taxon>Pichiaceae</taxon>
        <taxon>Ogataea</taxon>
    </lineage>
</organism>
<feature type="transmembrane region" description="Helical" evidence="8">
    <location>
        <begin position="497"/>
        <end position="523"/>
    </location>
</feature>
<proteinExistence type="predicted"/>
<feature type="transmembrane region" description="Helical" evidence="8">
    <location>
        <begin position="185"/>
        <end position="211"/>
    </location>
</feature>
<keyword evidence="5" id="KW-0406">Ion transport</keyword>
<comment type="subcellular location">
    <subcellularLocation>
        <location evidence="1">Membrane</location>
        <topology evidence="1">Multi-pass membrane protein</topology>
    </subcellularLocation>
</comment>
<feature type="transmembrane region" description="Helical" evidence="8">
    <location>
        <begin position="131"/>
        <end position="149"/>
    </location>
</feature>
<dbReference type="OrthoDB" id="44789at2759"/>
<dbReference type="GeneID" id="25770400"/>
<feature type="transmembrane region" description="Helical" evidence="8">
    <location>
        <begin position="267"/>
        <end position="285"/>
    </location>
</feature>
<dbReference type="Pfam" id="PF00654">
    <property type="entry name" value="Voltage_CLC"/>
    <property type="match status" value="1"/>
</dbReference>
<evidence type="ECO:0000256" key="7">
    <source>
        <dbReference type="ARBA" id="ARBA00023214"/>
    </source>
</evidence>
<dbReference type="PANTHER" id="PTHR45711">
    <property type="entry name" value="CHLORIDE CHANNEL PROTEIN"/>
    <property type="match status" value="1"/>
</dbReference>
<dbReference type="STRING" id="871575.W1QG41"/>
<dbReference type="GO" id="GO:0005886">
    <property type="term" value="C:plasma membrane"/>
    <property type="evidence" value="ECO:0007669"/>
    <property type="project" value="TreeGrafter"/>
</dbReference>
<feature type="transmembrane region" description="Helical" evidence="8">
    <location>
        <begin position="305"/>
        <end position="328"/>
    </location>
</feature>
<dbReference type="SUPFAM" id="SSF54631">
    <property type="entry name" value="CBS-domain pair"/>
    <property type="match status" value="1"/>
</dbReference>
<evidence type="ECO:0000256" key="5">
    <source>
        <dbReference type="ARBA" id="ARBA00023065"/>
    </source>
</evidence>
<feature type="transmembrane region" description="Helical" evidence="8">
    <location>
        <begin position="63"/>
        <end position="83"/>
    </location>
</feature>
<keyword evidence="10" id="KW-1185">Reference proteome</keyword>
<dbReference type="AlphaFoldDB" id="W1QG41"/>
<dbReference type="eggNOG" id="KOG0475">
    <property type="taxonomic scope" value="Eukaryota"/>
</dbReference>